<evidence type="ECO:0000259" key="1">
    <source>
        <dbReference type="Pfam" id="PF18701"/>
    </source>
</evidence>
<dbReference type="Proteomes" id="UP000036403">
    <property type="component" value="Unassembled WGS sequence"/>
</dbReference>
<dbReference type="InterPro" id="IPR040676">
    <property type="entry name" value="DUF5641"/>
</dbReference>
<dbReference type="EMBL" id="LBMM01003783">
    <property type="protein sequence ID" value="KMQ93139.1"/>
    <property type="molecule type" value="Genomic_DNA"/>
</dbReference>
<comment type="caution">
    <text evidence="2">The sequence shown here is derived from an EMBL/GenBank/DDBJ whole genome shotgun (WGS) entry which is preliminary data.</text>
</comment>
<accession>A0A0J7KSD3</accession>
<name>A0A0J7KSD3_LASNI</name>
<organism evidence="2 3">
    <name type="scientific">Lasius niger</name>
    <name type="common">Black garden ant</name>
    <dbReference type="NCBI Taxonomy" id="67767"/>
    <lineage>
        <taxon>Eukaryota</taxon>
        <taxon>Metazoa</taxon>
        <taxon>Ecdysozoa</taxon>
        <taxon>Arthropoda</taxon>
        <taxon>Hexapoda</taxon>
        <taxon>Insecta</taxon>
        <taxon>Pterygota</taxon>
        <taxon>Neoptera</taxon>
        <taxon>Endopterygota</taxon>
        <taxon>Hymenoptera</taxon>
        <taxon>Apocrita</taxon>
        <taxon>Aculeata</taxon>
        <taxon>Formicoidea</taxon>
        <taxon>Formicidae</taxon>
        <taxon>Formicinae</taxon>
        <taxon>Lasius</taxon>
        <taxon>Lasius</taxon>
    </lineage>
</organism>
<dbReference type="AlphaFoldDB" id="A0A0J7KSD3"/>
<evidence type="ECO:0000313" key="3">
    <source>
        <dbReference type="Proteomes" id="UP000036403"/>
    </source>
</evidence>
<protein>
    <recommendedName>
        <fullName evidence="1">DUF5641 domain-containing protein</fullName>
    </recommendedName>
</protein>
<gene>
    <name evidence="2" type="ORF">RF55_6778</name>
</gene>
<dbReference type="OrthoDB" id="7611700at2759"/>
<proteinExistence type="predicted"/>
<reference evidence="2 3" key="1">
    <citation type="submission" date="2015-04" db="EMBL/GenBank/DDBJ databases">
        <title>Lasius niger genome sequencing.</title>
        <authorList>
            <person name="Konorov E.A."/>
            <person name="Nikitin M.A."/>
            <person name="Kirill M.V."/>
            <person name="Chang P."/>
        </authorList>
    </citation>
    <scope>NUCLEOTIDE SEQUENCE [LARGE SCALE GENOMIC DNA]</scope>
    <source>
        <tissue evidence="2">Whole</tissue>
    </source>
</reference>
<evidence type="ECO:0000313" key="2">
    <source>
        <dbReference type="EMBL" id="KMQ93139.1"/>
    </source>
</evidence>
<feature type="domain" description="DUF5641" evidence="1">
    <location>
        <begin position="2"/>
        <end position="65"/>
    </location>
</feature>
<dbReference type="Pfam" id="PF18701">
    <property type="entry name" value="DUF5641"/>
    <property type="match status" value="1"/>
</dbReference>
<sequence length="71" mass="7659">MWWKSDAAPRVGDLCVICGEHTPPGRWPLAHVTAIHPGDDGEVRVVTARTATTTLKGPVAKLVLLSRDTDD</sequence>
<dbReference type="PaxDb" id="67767-A0A0J7KSD3"/>
<keyword evidence="3" id="KW-1185">Reference proteome</keyword>